<dbReference type="InterPro" id="IPR002312">
    <property type="entry name" value="Asp/Asn-tRNA-synth_IIb"/>
</dbReference>
<dbReference type="GeneID" id="92180499"/>
<feature type="compositionally biased region" description="Polar residues" evidence="12">
    <location>
        <begin position="564"/>
        <end position="575"/>
    </location>
</feature>
<dbReference type="GO" id="GO:0006422">
    <property type="term" value="P:aspartyl-tRNA aminoacylation"/>
    <property type="evidence" value="ECO:0007669"/>
    <property type="project" value="InterPro"/>
</dbReference>
<feature type="compositionally biased region" description="Basic and acidic residues" evidence="12">
    <location>
        <begin position="436"/>
        <end position="447"/>
    </location>
</feature>
<keyword evidence="15" id="KW-1185">Reference proteome</keyword>
<dbReference type="GO" id="GO:0003723">
    <property type="term" value="F:RNA binding"/>
    <property type="evidence" value="ECO:0007669"/>
    <property type="project" value="TreeGrafter"/>
</dbReference>
<evidence type="ECO:0000256" key="3">
    <source>
        <dbReference type="ARBA" id="ARBA00012841"/>
    </source>
</evidence>
<dbReference type="InterPro" id="IPR012340">
    <property type="entry name" value="NA-bd_OB-fold"/>
</dbReference>
<dbReference type="SUPFAM" id="SSF50249">
    <property type="entry name" value="Nucleic acid-binding proteins"/>
    <property type="match status" value="1"/>
</dbReference>
<gene>
    <name evidence="14" type="ORF">IAR55_003241</name>
</gene>
<dbReference type="PANTHER" id="PTHR43450:SF2">
    <property type="entry name" value="ASPARTATE--TRNA LIGASE"/>
    <property type="match status" value="1"/>
</dbReference>
<evidence type="ECO:0000256" key="7">
    <source>
        <dbReference type="ARBA" id="ARBA00022840"/>
    </source>
</evidence>
<feature type="region of interest" description="Disordered" evidence="12">
    <location>
        <begin position="549"/>
        <end position="575"/>
    </location>
</feature>
<dbReference type="InterPro" id="IPR006195">
    <property type="entry name" value="aa-tRNA-synth_II"/>
</dbReference>
<dbReference type="Gene3D" id="3.30.930.10">
    <property type="entry name" value="Bira Bifunctional Protein, Domain 2"/>
    <property type="match status" value="1"/>
</dbReference>
<dbReference type="Proteomes" id="UP001388673">
    <property type="component" value="Unassembled WGS sequence"/>
</dbReference>
<dbReference type="GO" id="GO:0004815">
    <property type="term" value="F:aspartate-tRNA ligase activity"/>
    <property type="evidence" value="ECO:0007669"/>
    <property type="project" value="UniProtKB-EC"/>
</dbReference>
<dbReference type="PROSITE" id="PS50862">
    <property type="entry name" value="AA_TRNA_LIGASE_II"/>
    <property type="match status" value="1"/>
</dbReference>
<keyword evidence="9" id="KW-0030">Aminoacyl-tRNA synthetase</keyword>
<feature type="region of interest" description="Disordered" evidence="12">
    <location>
        <begin position="1"/>
        <end position="44"/>
    </location>
</feature>
<proteinExistence type="inferred from homology"/>
<dbReference type="GO" id="GO:0005524">
    <property type="term" value="F:ATP binding"/>
    <property type="evidence" value="ECO:0007669"/>
    <property type="project" value="UniProtKB-KW"/>
</dbReference>
<comment type="caution">
    <text evidence="14">The sequence shown here is derived from an EMBL/GenBank/DDBJ whole genome shotgun (WGS) entry which is preliminary data.</text>
</comment>
<dbReference type="KEGG" id="kne:92180499"/>
<protein>
    <recommendedName>
        <fullName evidence="11">Probable aspartate--tRNA ligase, cytoplasmic</fullName>
        <ecNumber evidence="3">6.1.1.12</ecNumber>
    </recommendedName>
</protein>
<dbReference type="InterPro" id="IPR004523">
    <property type="entry name" value="Asp-tRNA_synthase_2"/>
</dbReference>
<name>A0AAW0YYZ8_9TREE</name>
<evidence type="ECO:0000256" key="9">
    <source>
        <dbReference type="ARBA" id="ARBA00023146"/>
    </source>
</evidence>
<evidence type="ECO:0000313" key="15">
    <source>
        <dbReference type="Proteomes" id="UP001388673"/>
    </source>
</evidence>
<comment type="catalytic activity">
    <reaction evidence="10">
        <text>tRNA(Asp) + L-aspartate + ATP = L-aspartyl-tRNA(Asp) + AMP + diphosphate</text>
        <dbReference type="Rhea" id="RHEA:19649"/>
        <dbReference type="Rhea" id="RHEA-COMP:9660"/>
        <dbReference type="Rhea" id="RHEA-COMP:9678"/>
        <dbReference type="ChEBI" id="CHEBI:29991"/>
        <dbReference type="ChEBI" id="CHEBI:30616"/>
        <dbReference type="ChEBI" id="CHEBI:33019"/>
        <dbReference type="ChEBI" id="CHEBI:78442"/>
        <dbReference type="ChEBI" id="CHEBI:78516"/>
        <dbReference type="ChEBI" id="CHEBI:456215"/>
        <dbReference type="EC" id="6.1.1.12"/>
    </reaction>
</comment>
<evidence type="ECO:0000256" key="10">
    <source>
        <dbReference type="ARBA" id="ARBA00047904"/>
    </source>
</evidence>
<evidence type="ECO:0000259" key="13">
    <source>
        <dbReference type="PROSITE" id="PS50862"/>
    </source>
</evidence>
<dbReference type="AlphaFoldDB" id="A0AAW0YYZ8"/>
<dbReference type="EC" id="6.1.1.12" evidence="3"/>
<evidence type="ECO:0000256" key="1">
    <source>
        <dbReference type="ARBA" id="ARBA00004496"/>
    </source>
</evidence>
<keyword evidence="5" id="KW-0436">Ligase</keyword>
<dbReference type="EMBL" id="JBCAWK010000006">
    <property type="protein sequence ID" value="KAK8854502.1"/>
    <property type="molecule type" value="Genomic_DNA"/>
</dbReference>
<reference evidence="14 15" key="1">
    <citation type="journal article" date="2024" name="bioRxiv">
        <title>Comparative genomics of Cryptococcus and Kwoniella reveals pathogenesis evolution and contrasting karyotype dynamics via intercentromeric recombination or chromosome fusion.</title>
        <authorList>
            <person name="Coelho M.A."/>
            <person name="David-Palma M."/>
            <person name="Shea T."/>
            <person name="Bowers K."/>
            <person name="McGinley-Smith S."/>
            <person name="Mohammad A.W."/>
            <person name="Gnirke A."/>
            <person name="Yurkov A.M."/>
            <person name="Nowrousian M."/>
            <person name="Sun S."/>
            <person name="Cuomo C.A."/>
            <person name="Heitman J."/>
        </authorList>
    </citation>
    <scope>NUCLEOTIDE SEQUENCE [LARGE SCALE GENOMIC DNA]</scope>
    <source>
        <strain evidence="14 15">CBS 13917</strain>
    </source>
</reference>
<evidence type="ECO:0000256" key="11">
    <source>
        <dbReference type="ARBA" id="ARBA00070516"/>
    </source>
</evidence>
<dbReference type="PRINTS" id="PR01042">
    <property type="entry name" value="TRNASYNTHASP"/>
</dbReference>
<keyword evidence="8" id="KW-0648">Protein biosynthesis</keyword>
<feature type="compositionally biased region" description="Basic and acidic residues" evidence="12">
    <location>
        <begin position="12"/>
        <end position="42"/>
    </location>
</feature>
<accession>A0AAW0YYZ8</accession>
<dbReference type="GO" id="GO:0005829">
    <property type="term" value="C:cytosol"/>
    <property type="evidence" value="ECO:0007669"/>
    <property type="project" value="TreeGrafter"/>
</dbReference>
<dbReference type="RefSeq" id="XP_066802740.1">
    <property type="nucleotide sequence ID" value="XM_066946348.1"/>
</dbReference>
<feature type="region of interest" description="Disordered" evidence="12">
    <location>
        <begin position="427"/>
        <end position="453"/>
    </location>
</feature>
<keyword evidence="6" id="KW-0547">Nucleotide-binding</keyword>
<dbReference type="GO" id="GO:0017101">
    <property type="term" value="C:aminoacyl-tRNA synthetase multienzyme complex"/>
    <property type="evidence" value="ECO:0007669"/>
    <property type="project" value="TreeGrafter"/>
</dbReference>
<dbReference type="InterPro" id="IPR045864">
    <property type="entry name" value="aa-tRNA-synth_II/BPL/LPL"/>
</dbReference>
<comment type="subcellular location">
    <subcellularLocation>
        <location evidence="1">Cytoplasm</location>
    </subcellularLocation>
</comment>
<dbReference type="InterPro" id="IPR004364">
    <property type="entry name" value="Aa-tRNA-synt_II"/>
</dbReference>
<keyword evidence="4" id="KW-0963">Cytoplasm</keyword>
<evidence type="ECO:0000256" key="4">
    <source>
        <dbReference type="ARBA" id="ARBA00022490"/>
    </source>
</evidence>
<evidence type="ECO:0000256" key="8">
    <source>
        <dbReference type="ARBA" id="ARBA00022917"/>
    </source>
</evidence>
<sequence>MTRMTILGSRNDLPRGRRPNKEGKEQRTRAEREDVERRRQQEDAEAAIVDNEGMRARYGDLEHPVEISLLDEVVRMPAGKQVTFRARLHTQRSESTKFDIIVLRHRGFIIQGVLSTYCEHIFKIRSTILRVFRDTLDDLDHLEINTPKLQPAATESGAEVFRVNYFGRKAFLAQSPQLMKQMAISADFGRVYEIGPVFRAENSNTHRHLTEYTGLDIEMSIQQDYHEVFHVLDMVMKVDMVMKNIKAISSMRPELERVRETWPSEDFEWLEQTPVIPFPEAIQMLRDDGPDVEEEDLSTPDEIRLGELVHQKYGADFYIVDRLPISARPFYTANDGKKSTNSFDMFVRGQEIGTGGQRINDPIKLRESMRNSGIPESDMEEYLSAFDWGMPPHGGAGLGLERIITFFLDPPDVRLASLFHRDPHSLPVKAPSIPHPEADTTKLRTSEDGELPPAMRPILHGLTTDSKCGETAGPEPPLGMFRRMESKQQKGVFKVKEVDALDGKFQRRCHARIEEWKAARNTKGKQVYLTEIVPWRDTGHRRYFVAESAPSAHANADANKKSKPNGNPTSSSDQPKINTLVVLTRLSPSKGYQLKWALDFPQSAHEAIEAAVQAALSAVPDEPVTFGAAVSESFIAKHGIGGFRARFMERTYKGGVKATELGEIVKFFE</sequence>
<evidence type="ECO:0000256" key="2">
    <source>
        <dbReference type="ARBA" id="ARBA00005312"/>
    </source>
</evidence>
<evidence type="ECO:0000256" key="6">
    <source>
        <dbReference type="ARBA" id="ARBA00022741"/>
    </source>
</evidence>
<evidence type="ECO:0000256" key="5">
    <source>
        <dbReference type="ARBA" id="ARBA00022598"/>
    </source>
</evidence>
<keyword evidence="7" id="KW-0067">ATP-binding</keyword>
<dbReference type="Pfam" id="PF00152">
    <property type="entry name" value="tRNA-synt_2"/>
    <property type="match status" value="1"/>
</dbReference>
<dbReference type="FunFam" id="3.30.930.10:FF:000038">
    <property type="entry name" value="Aspartate--tRNA ligase"/>
    <property type="match status" value="1"/>
</dbReference>
<comment type="similarity">
    <text evidence="2">Belongs to the class-II aminoacyl-tRNA synthetase family. Type 2 subfamily.</text>
</comment>
<evidence type="ECO:0000313" key="14">
    <source>
        <dbReference type="EMBL" id="KAK8854502.1"/>
    </source>
</evidence>
<feature type="domain" description="Aminoacyl-transfer RNA synthetases class-II family profile" evidence="13">
    <location>
        <begin position="122"/>
        <end position="431"/>
    </location>
</feature>
<organism evidence="14 15">
    <name type="scientific">Kwoniella newhampshirensis</name>
    <dbReference type="NCBI Taxonomy" id="1651941"/>
    <lineage>
        <taxon>Eukaryota</taxon>
        <taxon>Fungi</taxon>
        <taxon>Dikarya</taxon>
        <taxon>Basidiomycota</taxon>
        <taxon>Agaricomycotina</taxon>
        <taxon>Tremellomycetes</taxon>
        <taxon>Tremellales</taxon>
        <taxon>Cryptococcaceae</taxon>
        <taxon>Kwoniella</taxon>
    </lineage>
</organism>
<dbReference type="SUPFAM" id="SSF55681">
    <property type="entry name" value="Class II aaRS and biotin synthetases"/>
    <property type="match status" value="1"/>
</dbReference>
<evidence type="ECO:0000256" key="12">
    <source>
        <dbReference type="SAM" id="MobiDB-lite"/>
    </source>
</evidence>
<dbReference type="PANTHER" id="PTHR43450">
    <property type="entry name" value="ASPARTYL-TRNA SYNTHETASE"/>
    <property type="match status" value="1"/>
</dbReference>